<organism evidence="2 3">
    <name type="scientific">Chilo suppressalis</name>
    <name type="common">Asiatic rice borer moth</name>
    <dbReference type="NCBI Taxonomy" id="168631"/>
    <lineage>
        <taxon>Eukaryota</taxon>
        <taxon>Metazoa</taxon>
        <taxon>Ecdysozoa</taxon>
        <taxon>Arthropoda</taxon>
        <taxon>Hexapoda</taxon>
        <taxon>Insecta</taxon>
        <taxon>Pterygota</taxon>
        <taxon>Neoptera</taxon>
        <taxon>Endopterygota</taxon>
        <taxon>Lepidoptera</taxon>
        <taxon>Glossata</taxon>
        <taxon>Ditrysia</taxon>
        <taxon>Pyraloidea</taxon>
        <taxon>Crambidae</taxon>
        <taxon>Crambinae</taxon>
        <taxon>Chilo</taxon>
    </lineage>
</organism>
<dbReference type="Proteomes" id="UP001153292">
    <property type="component" value="Chromosome 10"/>
</dbReference>
<accession>A0ABN8ASW0</accession>
<evidence type="ECO:0000256" key="1">
    <source>
        <dbReference type="SAM" id="MobiDB-lite"/>
    </source>
</evidence>
<dbReference type="PANTHER" id="PTHR21521:SF0">
    <property type="entry name" value="AMUN, ISOFORM A"/>
    <property type="match status" value="1"/>
</dbReference>
<feature type="compositionally biased region" description="Low complexity" evidence="1">
    <location>
        <begin position="271"/>
        <end position="291"/>
    </location>
</feature>
<feature type="region of interest" description="Disordered" evidence="1">
    <location>
        <begin position="217"/>
        <end position="329"/>
    </location>
</feature>
<reference evidence="2" key="1">
    <citation type="submission" date="2021-12" db="EMBL/GenBank/DDBJ databases">
        <authorList>
            <person name="King R."/>
        </authorList>
    </citation>
    <scope>NUCLEOTIDE SEQUENCE</scope>
</reference>
<gene>
    <name evidence="2" type="ORF">CHILSU_LOCUS1064</name>
</gene>
<keyword evidence="3" id="KW-1185">Reference proteome</keyword>
<protein>
    <recommendedName>
        <fullName evidence="4">HhH-GPD domain-containing protein</fullName>
    </recommendedName>
</protein>
<dbReference type="EMBL" id="OU963903">
    <property type="protein sequence ID" value="CAH0397962.1"/>
    <property type="molecule type" value="Genomic_DNA"/>
</dbReference>
<name>A0ABN8ASW0_CHISP</name>
<evidence type="ECO:0000313" key="3">
    <source>
        <dbReference type="Proteomes" id="UP001153292"/>
    </source>
</evidence>
<evidence type="ECO:0008006" key="4">
    <source>
        <dbReference type="Google" id="ProtNLM"/>
    </source>
</evidence>
<evidence type="ECO:0000313" key="2">
    <source>
        <dbReference type="EMBL" id="CAH0397962.1"/>
    </source>
</evidence>
<dbReference type="PANTHER" id="PTHR21521">
    <property type="entry name" value="AMUN, ISOFORM A"/>
    <property type="match status" value="1"/>
</dbReference>
<feature type="compositionally biased region" description="Polar residues" evidence="1">
    <location>
        <begin position="222"/>
        <end position="231"/>
    </location>
</feature>
<proteinExistence type="predicted"/>
<sequence>MATAKDTSTFFLEADAKDFDSVLKLYPQAIKLKAEQKTKKPEELIKLDNWYQNELPKKIKSRGKDAHMIHEELVQLMKWKQARGRFYPQLSYLIKVNTPRAVMQETKKAFRKLPNIESAMTALSNLKGVGTATASALLAAASPEIAPFMADECLQAIPEMEGSDYTAKEYLNFVTHIRTVCDRLNKEQNGCGKKWSPHMVELALWTHNIVSDLRPELLGKEPNSNAPTNGGSPLPSDESNLEPPSTNGNGKLADSVNEDTTTSCTEDSMDAKAASPATPASPSDNSDSAVSTPSAKRPLEEASSEENSLGDSTDAPAPPVAKKLREATH</sequence>